<evidence type="ECO:0000256" key="3">
    <source>
        <dbReference type="RuleBase" id="RU364069"/>
    </source>
</evidence>
<dbReference type="EMBL" id="SFBL01000069">
    <property type="protein sequence ID" value="TRU27141.1"/>
    <property type="molecule type" value="Genomic_DNA"/>
</dbReference>
<dbReference type="UniPathway" id="UPA00124"/>
<dbReference type="PANTHER" id="PTHR21047">
    <property type="entry name" value="DTDP-6-DEOXY-D-GLUCOSE-3,5 EPIMERASE"/>
    <property type="match status" value="1"/>
</dbReference>
<sequence length="181" mass="20663">MKVIPTEIPDVLIIEPQVYGDDRGFFLESFNQKDFREKTGVNTTFVQDNHSMSLKNVLRGLHYQIPNPQGKLVRVVSGSVFDVAVDARKSSPTFGQWVSCVLSAENKRIFWVPEGFAHGFLVLSDRAEFLYKTTNYYYPQYEKTILWNDADLGIDWPLKTPPILSPKDQAGQPFKSVEVFP</sequence>
<dbReference type="GO" id="GO:0005829">
    <property type="term" value="C:cytosol"/>
    <property type="evidence" value="ECO:0007669"/>
    <property type="project" value="TreeGrafter"/>
</dbReference>
<dbReference type="Gene3D" id="2.60.120.10">
    <property type="entry name" value="Jelly Rolls"/>
    <property type="match status" value="1"/>
</dbReference>
<keyword evidence="3 4" id="KW-0413">Isomerase</keyword>
<dbReference type="PANTHER" id="PTHR21047:SF2">
    <property type="entry name" value="THYMIDINE DIPHOSPHO-4-KETO-RHAMNOSE 3,5-EPIMERASE"/>
    <property type="match status" value="1"/>
</dbReference>
<comment type="similarity">
    <text evidence="3">Belongs to the dTDP-4-dehydrorhamnose 3,5-epimerase family.</text>
</comment>
<dbReference type="InterPro" id="IPR000888">
    <property type="entry name" value="RmlC-like"/>
</dbReference>
<dbReference type="EC" id="5.1.3.13" evidence="3"/>
<dbReference type="AlphaFoldDB" id="A0A552DY90"/>
<dbReference type="Proteomes" id="UP000319313">
    <property type="component" value="Unassembled WGS sequence"/>
</dbReference>
<protein>
    <recommendedName>
        <fullName evidence="3">dTDP-4-dehydrorhamnose 3,5-epimerase</fullName>
        <ecNumber evidence="3">5.1.3.13</ecNumber>
    </recommendedName>
    <alternativeName>
        <fullName evidence="3">Thymidine diphospho-4-keto-rhamnose 3,5-epimerase</fullName>
    </alternativeName>
</protein>
<feature type="active site" description="Proton acceptor" evidence="1">
    <location>
        <position position="62"/>
    </location>
</feature>
<dbReference type="GO" id="GO:0008830">
    <property type="term" value="F:dTDP-4-dehydrorhamnose 3,5-epimerase activity"/>
    <property type="evidence" value="ECO:0007669"/>
    <property type="project" value="UniProtKB-UniRule"/>
</dbReference>
<name>A0A552DY90_MICAE</name>
<comment type="caution">
    <text evidence="4">The sequence shown here is derived from an EMBL/GenBank/DDBJ whole genome shotgun (WGS) entry which is preliminary data.</text>
</comment>
<dbReference type="GO" id="GO:0000271">
    <property type="term" value="P:polysaccharide biosynthetic process"/>
    <property type="evidence" value="ECO:0007669"/>
    <property type="project" value="TreeGrafter"/>
</dbReference>
<dbReference type="InterPro" id="IPR014710">
    <property type="entry name" value="RmlC-like_jellyroll"/>
</dbReference>
<feature type="active site" description="Proton donor" evidence="1">
    <location>
        <position position="131"/>
    </location>
</feature>
<evidence type="ECO:0000313" key="4">
    <source>
        <dbReference type="EMBL" id="TRU27141.1"/>
    </source>
</evidence>
<comment type="pathway">
    <text evidence="3">Carbohydrate biosynthesis; dTDP-L-rhamnose biosynthesis.</text>
</comment>
<dbReference type="CDD" id="cd00438">
    <property type="entry name" value="cupin_RmlC"/>
    <property type="match status" value="1"/>
</dbReference>
<dbReference type="InterPro" id="IPR011051">
    <property type="entry name" value="RmlC_Cupin_sf"/>
</dbReference>
<comment type="catalytic activity">
    <reaction evidence="3">
        <text>dTDP-4-dehydro-6-deoxy-alpha-D-glucose = dTDP-4-dehydro-beta-L-rhamnose</text>
        <dbReference type="Rhea" id="RHEA:16969"/>
        <dbReference type="ChEBI" id="CHEBI:57649"/>
        <dbReference type="ChEBI" id="CHEBI:62830"/>
        <dbReference type="EC" id="5.1.3.13"/>
    </reaction>
</comment>
<gene>
    <name evidence="4" type="primary">rfbC</name>
    <name evidence="4" type="ORF">EWV81_08210</name>
</gene>
<reference evidence="4 5" key="1">
    <citation type="submission" date="2019-01" db="EMBL/GenBank/DDBJ databases">
        <title>Coherence of Microcystis species and biogeography revealed through population genomics.</title>
        <authorList>
            <person name="Perez-Carrascal O.M."/>
            <person name="Terrat Y."/>
            <person name="Giani A."/>
            <person name="Fortin N."/>
            <person name="Tromas N."/>
            <person name="Shapiro B.J."/>
        </authorList>
    </citation>
    <scope>NUCLEOTIDE SEQUENCE [LARGE SCALE GENOMIC DNA]</scope>
    <source>
        <strain evidence="4">Ma_SC_T_19800800_S464</strain>
    </source>
</reference>
<dbReference type="GO" id="GO:0019305">
    <property type="term" value="P:dTDP-rhamnose biosynthetic process"/>
    <property type="evidence" value="ECO:0007669"/>
    <property type="project" value="UniProtKB-UniRule"/>
</dbReference>
<proteinExistence type="inferred from homology"/>
<comment type="function">
    <text evidence="3">Catalyzes the epimerization of the C3' and C5'positions of dTDP-6-deoxy-D-xylo-4-hexulose, forming dTDP-6-deoxy-L-lyxo-4-hexulose.</text>
</comment>
<evidence type="ECO:0000256" key="2">
    <source>
        <dbReference type="PIRSR" id="PIRSR600888-3"/>
    </source>
</evidence>
<dbReference type="Pfam" id="PF00908">
    <property type="entry name" value="dTDP_sugar_isom"/>
    <property type="match status" value="1"/>
</dbReference>
<comment type="subunit">
    <text evidence="3">Homodimer.</text>
</comment>
<feature type="site" description="Participates in a stacking interaction with the thymidine ring of dTDP-4-oxo-6-deoxyglucose" evidence="2">
    <location>
        <position position="137"/>
    </location>
</feature>
<dbReference type="NCBIfam" id="TIGR01221">
    <property type="entry name" value="rmlC"/>
    <property type="match status" value="1"/>
</dbReference>
<evidence type="ECO:0000313" key="5">
    <source>
        <dbReference type="Proteomes" id="UP000319313"/>
    </source>
</evidence>
<evidence type="ECO:0000256" key="1">
    <source>
        <dbReference type="PIRSR" id="PIRSR600888-1"/>
    </source>
</evidence>
<accession>A0A552DY90</accession>
<organism evidence="4 5">
    <name type="scientific">Microcystis aeruginosa Ma_SC_T_19800800_S464</name>
    <dbReference type="NCBI Taxonomy" id="2486257"/>
    <lineage>
        <taxon>Bacteria</taxon>
        <taxon>Bacillati</taxon>
        <taxon>Cyanobacteriota</taxon>
        <taxon>Cyanophyceae</taxon>
        <taxon>Oscillatoriophycideae</taxon>
        <taxon>Chroococcales</taxon>
        <taxon>Microcystaceae</taxon>
        <taxon>Microcystis</taxon>
    </lineage>
</organism>
<dbReference type="SUPFAM" id="SSF51182">
    <property type="entry name" value="RmlC-like cupins"/>
    <property type="match status" value="1"/>
</dbReference>